<evidence type="ECO:0000313" key="2">
    <source>
        <dbReference type="Proteomes" id="UP001374535"/>
    </source>
</evidence>
<keyword evidence="2" id="KW-1185">Reference proteome</keyword>
<reference evidence="1 2" key="1">
    <citation type="journal article" date="2023" name="Life. Sci Alliance">
        <title>Evolutionary insights into 3D genome organization and epigenetic landscape of Vigna mungo.</title>
        <authorList>
            <person name="Junaid A."/>
            <person name="Singh B."/>
            <person name="Bhatia S."/>
        </authorList>
    </citation>
    <scope>NUCLEOTIDE SEQUENCE [LARGE SCALE GENOMIC DNA]</scope>
    <source>
        <strain evidence="1">Urdbean</strain>
    </source>
</reference>
<proteinExistence type="predicted"/>
<dbReference type="Proteomes" id="UP001374535">
    <property type="component" value="Chromosome 6"/>
</dbReference>
<protein>
    <submittedName>
        <fullName evidence="1">Uncharacterized protein</fullName>
    </submittedName>
</protein>
<dbReference type="EMBL" id="CP144695">
    <property type="protein sequence ID" value="WVZ07556.1"/>
    <property type="molecule type" value="Genomic_DNA"/>
</dbReference>
<name>A0AAQ3NDD7_VIGMU</name>
<sequence length="150" mass="17483">MNKARYRGIPIFTTGIPIYTKRNLFENQSRISSIWIGNIPKSDYCKYNGIVKRCWEKNTSSMKNITVFTPENHPTNIKIRATQGTSKKNHDYSLMKTREYHYVKICTTHSDTLKSFEPKYTHALQSKDLTTHHNTLLQENKKKPSVLVFG</sequence>
<gene>
    <name evidence="1" type="ORF">V8G54_020902</name>
</gene>
<dbReference type="AlphaFoldDB" id="A0AAQ3NDD7"/>
<accession>A0AAQ3NDD7</accession>
<evidence type="ECO:0000313" key="1">
    <source>
        <dbReference type="EMBL" id="WVZ07556.1"/>
    </source>
</evidence>
<organism evidence="1 2">
    <name type="scientific">Vigna mungo</name>
    <name type="common">Black gram</name>
    <name type="synonym">Phaseolus mungo</name>
    <dbReference type="NCBI Taxonomy" id="3915"/>
    <lineage>
        <taxon>Eukaryota</taxon>
        <taxon>Viridiplantae</taxon>
        <taxon>Streptophyta</taxon>
        <taxon>Embryophyta</taxon>
        <taxon>Tracheophyta</taxon>
        <taxon>Spermatophyta</taxon>
        <taxon>Magnoliopsida</taxon>
        <taxon>eudicotyledons</taxon>
        <taxon>Gunneridae</taxon>
        <taxon>Pentapetalae</taxon>
        <taxon>rosids</taxon>
        <taxon>fabids</taxon>
        <taxon>Fabales</taxon>
        <taxon>Fabaceae</taxon>
        <taxon>Papilionoideae</taxon>
        <taxon>50 kb inversion clade</taxon>
        <taxon>NPAAA clade</taxon>
        <taxon>indigoferoid/millettioid clade</taxon>
        <taxon>Phaseoleae</taxon>
        <taxon>Vigna</taxon>
    </lineage>
</organism>